<dbReference type="OrthoDB" id="9803027at2"/>
<accession>A0A426FNL5</accession>
<keyword evidence="5" id="KW-1185">Reference proteome</keyword>
<dbReference type="GO" id="GO:0006221">
    <property type="term" value="P:pyrimidine nucleotide biosynthetic process"/>
    <property type="evidence" value="ECO:0007669"/>
    <property type="project" value="UniProtKB-KW"/>
</dbReference>
<dbReference type="Gene3D" id="2.30.40.10">
    <property type="entry name" value="Urease, subunit C, domain 1"/>
    <property type="match status" value="1"/>
</dbReference>
<dbReference type="SUPFAM" id="SSF51556">
    <property type="entry name" value="Metallo-dependent hydrolases"/>
    <property type="match status" value="1"/>
</dbReference>
<evidence type="ECO:0000256" key="2">
    <source>
        <dbReference type="SAM" id="MobiDB-lite"/>
    </source>
</evidence>
<dbReference type="Gene3D" id="3.20.20.140">
    <property type="entry name" value="Metal-dependent hydrolases"/>
    <property type="match status" value="1"/>
</dbReference>
<dbReference type="InterPro" id="IPR004722">
    <property type="entry name" value="DHOase"/>
</dbReference>
<dbReference type="NCBIfam" id="TIGR00857">
    <property type="entry name" value="pyrC_multi"/>
    <property type="match status" value="1"/>
</dbReference>
<comment type="caution">
    <text evidence="4">The sequence shown here is derived from an EMBL/GenBank/DDBJ whole genome shotgun (WGS) entry which is preliminary data.</text>
</comment>
<sequence>MPQHEQTAGQGKGTVRVGRDGHDTSFSITGARLVDPWNGLDQESDLHVSDKKIIGIGAAPHGFRPVRTIDGRGKILSPGLVDLSARLREPGYQYKASLESEMKAAVAGGVTSLACPPDTDPPLDEPGLVEMLKYRAHNMGLAHLYPLGALTVGLEGEALTEMLELTDAGCVGFAQAHHPIRDTQVLLRALQYAHSYGYTVWLNPSDPWLGGGVMHAGPFASRLGLPGNPVMAETIALHTIIELVASVGCRVHLCRLSSAAGVELVRQARKRGLPLTADVSIDHLHLTDVDVGFFDTAYRLDPPLRAQRDRDALRAGLLDGTIDAICSDHTPVLADAKRLPFGEAEPGAVGLSLLLPLALKWGRESGQSLLQVLDRLTRIPAGIAGLERAPHANPSGLWVGGRADLCLFDPDALWKVTPDTLWGQCANTPWLGHEVQGRVHLTAVGGRIVFER</sequence>
<dbReference type="Proteomes" id="UP000270261">
    <property type="component" value="Unassembled WGS sequence"/>
</dbReference>
<dbReference type="GO" id="GO:0004038">
    <property type="term" value="F:allantoinase activity"/>
    <property type="evidence" value="ECO:0007669"/>
    <property type="project" value="TreeGrafter"/>
</dbReference>
<dbReference type="EC" id="3.5.2.3" evidence="4"/>
<dbReference type="AlphaFoldDB" id="A0A426FNL5"/>
<dbReference type="CDD" id="cd01317">
    <property type="entry name" value="DHOase_IIa"/>
    <property type="match status" value="1"/>
</dbReference>
<dbReference type="InterPro" id="IPR050138">
    <property type="entry name" value="DHOase/Allantoinase_Hydrolase"/>
</dbReference>
<dbReference type="GO" id="GO:0005737">
    <property type="term" value="C:cytoplasm"/>
    <property type="evidence" value="ECO:0007669"/>
    <property type="project" value="TreeGrafter"/>
</dbReference>
<protein>
    <submittedName>
        <fullName evidence="4">Dihydroorotase</fullName>
        <ecNumber evidence="4">3.5.2.3</ecNumber>
    </submittedName>
</protein>
<dbReference type="SUPFAM" id="SSF51338">
    <property type="entry name" value="Composite domain of metallo-dependent hydrolases"/>
    <property type="match status" value="1"/>
</dbReference>
<proteinExistence type="predicted"/>
<evidence type="ECO:0000256" key="1">
    <source>
        <dbReference type="ARBA" id="ARBA00022975"/>
    </source>
</evidence>
<evidence type="ECO:0000313" key="5">
    <source>
        <dbReference type="Proteomes" id="UP000270261"/>
    </source>
</evidence>
<name>A0A426FNL5_9BURK</name>
<feature type="domain" description="Dihydroorotase catalytic" evidence="3">
    <location>
        <begin position="73"/>
        <end position="258"/>
    </location>
</feature>
<keyword evidence="1" id="KW-0665">Pyrimidine biosynthesis</keyword>
<evidence type="ECO:0000313" key="4">
    <source>
        <dbReference type="EMBL" id="RRN44273.1"/>
    </source>
</evidence>
<dbReference type="GO" id="GO:0004151">
    <property type="term" value="F:dihydroorotase activity"/>
    <property type="evidence" value="ECO:0007669"/>
    <property type="project" value="UniProtKB-EC"/>
</dbReference>
<gene>
    <name evidence="4" type="ORF">EHV23_13170</name>
</gene>
<dbReference type="Pfam" id="PF12890">
    <property type="entry name" value="DHOase"/>
    <property type="match status" value="1"/>
</dbReference>
<feature type="region of interest" description="Disordered" evidence="2">
    <location>
        <begin position="1"/>
        <end position="21"/>
    </location>
</feature>
<organism evidence="4 5">
    <name type="scientific">Lautropia dentalis</name>
    <dbReference type="NCBI Taxonomy" id="2490857"/>
    <lineage>
        <taxon>Bacteria</taxon>
        <taxon>Pseudomonadati</taxon>
        <taxon>Pseudomonadota</taxon>
        <taxon>Betaproteobacteria</taxon>
        <taxon>Burkholderiales</taxon>
        <taxon>Burkholderiaceae</taxon>
        <taxon>Lautropia</taxon>
    </lineage>
</organism>
<dbReference type="PANTHER" id="PTHR43668">
    <property type="entry name" value="ALLANTOINASE"/>
    <property type="match status" value="1"/>
</dbReference>
<dbReference type="PANTHER" id="PTHR43668:SF2">
    <property type="entry name" value="ALLANTOINASE"/>
    <property type="match status" value="1"/>
</dbReference>
<dbReference type="NCBIfam" id="NF005791">
    <property type="entry name" value="PRK07627.1"/>
    <property type="match status" value="1"/>
</dbReference>
<dbReference type="InterPro" id="IPR011059">
    <property type="entry name" value="Metal-dep_hydrolase_composite"/>
</dbReference>
<dbReference type="InterPro" id="IPR032466">
    <property type="entry name" value="Metal_Hydrolase"/>
</dbReference>
<dbReference type="RefSeq" id="WP_125096468.1">
    <property type="nucleotide sequence ID" value="NZ_RRUE01000002.1"/>
</dbReference>
<keyword evidence="4" id="KW-0378">Hydrolase</keyword>
<dbReference type="GO" id="GO:0006145">
    <property type="term" value="P:purine nucleobase catabolic process"/>
    <property type="evidence" value="ECO:0007669"/>
    <property type="project" value="TreeGrafter"/>
</dbReference>
<reference evidence="4 5" key="1">
    <citation type="submission" date="2018-11" db="EMBL/GenBank/DDBJ databases">
        <title>Genome sequencing of Lautropia sp. KCOM 2505 (= ChDC F240).</title>
        <authorList>
            <person name="Kook J.-K."/>
            <person name="Park S.-N."/>
            <person name="Lim Y.K."/>
        </authorList>
    </citation>
    <scope>NUCLEOTIDE SEQUENCE [LARGE SCALE GENOMIC DNA]</scope>
    <source>
        <strain evidence="4 5">KCOM 2505</strain>
    </source>
</reference>
<dbReference type="InterPro" id="IPR024403">
    <property type="entry name" value="DHOase_cat"/>
</dbReference>
<evidence type="ECO:0000259" key="3">
    <source>
        <dbReference type="Pfam" id="PF12890"/>
    </source>
</evidence>
<dbReference type="EMBL" id="RRUE01000002">
    <property type="protein sequence ID" value="RRN44273.1"/>
    <property type="molecule type" value="Genomic_DNA"/>
</dbReference>
<dbReference type="GO" id="GO:0046872">
    <property type="term" value="F:metal ion binding"/>
    <property type="evidence" value="ECO:0007669"/>
    <property type="project" value="InterPro"/>
</dbReference>